<dbReference type="GO" id="GO:0008195">
    <property type="term" value="F:phosphatidate phosphatase activity"/>
    <property type="evidence" value="ECO:0007669"/>
    <property type="project" value="UniProtKB-EC"/>
</dbReference>
<dbReference type="Gramene" id="rna48465">
    <property type="protein sequence ID" value="RHN42074.1"/>
    <property type="gene ID" value="gene48465"/>
</dbReference>
<dbReference type="AlphaFoldDB" id="A0A396GRF0"/>
<feature type="domain" description="Phosphatidic acid phosphatase type 2/haloperoxidase" evidence="4">
    <location>
        <begin position="136"/>
        <end position="242"/>
    </location>
</feature>
<keyword evidence="2" id="KW-0472">Membrane</keyword>
<evidence type="ECO:0000259" key="4">
    <source>
        <dbReference type="SMART" id="SM00014"/>
    </source>
</evidence>
<accession>A0A396GRF0</accession>
<dbReference type="InterPro" id="IPR000326">
    <property type="entry name" value="PAP2/HPO"/>
</dbReference>
<keyword evidence="2" id="KW-1133">Transmembrane helix</keyword>
<reference evidence="5" key="1">
    <citation type="journal article" date="2018" name="Nat. Plants">
        <title>Whole-genome landscape of Medicago truncatula symbiotic genes.</title>
        <authorList>
            <person name="Pecrix Y."/>
            <person name="Gamas P."/>
            <person name="Carrere S."/>
        </authorList>
    </citation>
    <scope>NUCLEOTIDE SEQUENCE</scope>
    <source>
        <tissue evidence="5">Leaves</tissue>
    </source>
</reference>
<gene>
    <name evidence="5" type="ORF">MtrunA17_Chr8g0372881</name>
</gene>
<feature type="chain" id="PRO_5017378345" evidence="3">
    <location>
        <begin position="20"/>
        <end position="290"/>
    </location>
</feature>
<dbReference type="PANTHER" id="PTHR11247">
    <property type="entry name" value="PALMITOYL-PROTEIN THIOESTERASE/DOLICHYLDIPHOSPHATASE 1"/>
    <property type="match status" value="1"/>
</dbReference>
<proteinExistence type="predicted"/>
<feature type="transmembrane region" description="Helical" evidence="2">
    <location>
        <begin position="199"/>
        <end position="215"/>
    </location>
</feature>
<feature type="transmembrane region" description="Helical" evidence="2">
    <location>
        <begin position="227"/>
        <end position="245"/>
    </location>
</feature>
<dbReference type="InterPro" id="IPR036938">
    <property type="entry name" value="PAP2/HPO_sf"/>
</dbReference>
<dbReference type="EC" id="3.1.3.4" evidence="5"/>
<evidence type="ECO:0000256" key="1">
    <source>
        <dbReference type="ARBA" id="ARBA00022801"/>
    </source>
</evidence>
<comment type="caution">
    <text evidence="5">The sequence shown here is derived from an EMBL/GenBank/DDBJ whole genome shotgun (WGS) entry which is preliminary data.</text>
</comment>
<protein>
    <submittedName>
        <fullName evidence="5">Putative phosphatidate phosphatase</fullName>
        <ecNumber evidence="5">3.1.3.4</ecNumber>
    </submittedName>
</protein>
<dbReference type="SMART" id="SM00014">
    <property type="entry name" value="acidPPc"/>
    <property type="match status" value="1"/>
</dbReference>
<keyword evidence="3" id="KW-0732">Signal</keyword>
<evidence type="ECO:0000256" key="2">
    <source>
        <dbReference type="SAM" id="Phobius"/>
    </source>
</evidence>
<dbReference type="Proteomes" id="UP000265566">
    <property type="component" value="Chromosome 8"/>
</dbReference>
<sequence length="290" mass="33382">MKILVFLYFFHMTAISTFCYNPSNKYLGTNLLQQRYMKNTSCIHRLSSSRSFTCRFIPFKLWVANSMDGFIRTPYRDEKSDKHVKVLKQEAFVDRSSEFPAKFLFQEVESTLNQLSKWIVTILFGVFIIWRHDAEALWFAAGSILNAMFSISLKQILNQKRPSTLKSDPGMPSSHAQSIFFTVIFIILSSVELLRINELTISGLALAFGSYLSYLRVSQKLHTVSQVVVGAVIGSICSILWYWLWNAFMLDACVSSPWVRIIVVLGTAGIWLSFFLHVIRQWLKDKLNET</sequence>
<dbReference type="PANTHER" id="PTHR11247:SF40">
    <property type="entry name" value="LIPID PHOSPHATE PHOSPHATASE EPSILON 1, CHLOROPLASTIC"/>
    <property type="match status" value="1"/>
</dbReference>
<dbReference type="Pfam" id="PF01569">
    <property type="entry name" value="PAP2"/>
    <property type="match status" value="1"/>
</dbReference>
<organism evidence="5">
    <name type="scientific">Medicago truncatula</name>
    <name type="common">Barrel medic</name>
    <name type="synonym">Medicago tribuloides</name>
    <dbReference type="NCBI Taxonomy" id="3880"/>
    <lineage>
        <taxon>Eukaryota</taxon>
        <taxon>Viridiplantae</taxon>
        <taxon>Streptophyta</taxon>
        <taxon>Embryophyta</taxon>
        <taxon>Tracheophyta</taxon>
        <taxon>Spermatophyta</taxon>
        <taxon>Magnoliopsida</taxon>
        <taxon>eudicotyledons</taxon>
        <taxon>Gunneridae</taxon>
        <taxon>Pentapetalae</taxon>
        <taxon>rosids</taxon>
        <taxon>fabids</taxon>
        <taxon>Fabales</taxon>
        <taxon>Fabaceae</taxon>
        <taxon>Papilionoideae</taxon>
        <taxon>50 kb inversion clade</taxon>
        <taxon>NPAAA clade</taxon>
        <taxon>Hologalegina</taxon>
        <taxon>IRL clade</taxon>
        <taxon>Trifolieae</taxon>
        <taxon>Medicago</taxon>
    </lineage>
</organism>
<dbReference type="Gene3D" id="1.20.144.10">
    <property type="entry name" value="Phosphatidic acid phosphatase type 2/haloperoxidase"/>
    <property type="match status" value="1"/>
</dbReference>
<name>A0A396GRF0_MEDTR</name>
<keyword evidence="1 5" id="KW-0378">Hydrolase</keyword>
<evidence type="ECO:0000313" key="5">
    <source>
        <dbReference type="EMBL" id="RHN42074.1"/>
    </source>
</evidence>
<feature type="signal peptide" evidence="3">
    <location>
        <begin position="1"/>
        <end position="19"/>
    </location>
</feature>
<dbReference type="SUPFAM" id="SSF48317">
    <property type="entry name" value="Acid phosphatase/Vanadium-dependent haloperoxidase"/>
    <property type="match status" value="1"/>
</dbReference>
<keyword evidence="2" id="KW-0812">Transmembrane</keyword>
<feature type="transmembrane region" description="Helical" evidence="2">
    <location>
        <begin position="257"/>
        <end position="279"/>
    </location>
</feature>
<evidence type="ECO:0000256" key="3">
    <source>
        <dbReference type="SAM" id="SignalP"/>
    </source>
</evidence>
<dbReference type="EMBL" id="PSQE01000008">
    <property type="protein sequence ID" value="RHN42074.1"/>
    <property type="molecule type" value="Genomic_DNA"/>
</dbReference>